<comment type="caution">
    <text evidence="2">The sequence shown here is derived from an EMBL/GenBank/DDBJ whole genome shotgun (WGS) entry which is preliminary data.</text>
</comment>
<organism evidence="2 3">
    <name type="scientific">Pichia kluyveri</name>
    <name type="common">Yeast</name>
    <dbReference type="NCBI Taxonomy" id="36015"/>
    <lineage>
        <taxon>Eukaryota</taxon>
        <taxon>Fungi</taxon>
        <taxon>Dikarya</taxon>
        <taxon>Ascomycota</taxon>
        <taxon>Saccharomycotina</taxon>
        <taxon>Pichiomycetes</taxon>
        <taxon>Pichiales</taxon>
        <taxon>Pichiaceae</taxon>
        <taxon>Pichia</taxon>
    </lineage>
</organism>
<feature type="region of interest" description="Disordered" evidence="1">
    <location>
        <begin position="55"/>
        <end position="99"/>
    </location>
</feature>
<feature type="region of interest" description="Disordered" evidence="1">
    <location>
        <begin position="107"/>
        <end position="126"/>
    </location>
</feature>
<dbReference type="Pfam" id="PF13094">
    <property type="entry name" value="CENP-Q"/>
    <property type="match status" value="1"/>
</dbReference>
<evidence type="ECO:0000313" key="3">
    <source>
        <dbReference type="Proteomes" id="UP001378960"/>
    </source>
</evidence>
<sequence length="381" mass="43230">MSGKPHRTKSRPSAKTRVRKIDADLLSSQYLQSQSQSQLQQRTPVRKNATLKAMVSQDQTIFSPVKGNDDVEEVNDYDNEGEEVGSDSGSDSSSEENDVIEIESSDIEEVSDFESNKKRSNDELIESDKPKKVKKLTNYNVPLNTKNWQQLPPQVHSELSTLLHLLIPPSLDNAGFQKYSQVLQSEIIEPIIKKFSTVYLPPVHKNTQRILNTSRTSGDFNLTTLHDDQTRLTSAYDINSKQLDMLALQLSKEKEMLATEKKYLSQLKDKSKLWQRRKANRLSRMENQLGPKFSTLSNLLDLRKSGANGADDIDLVTHENILRDIESDNDSQSEDETDSGDEAVNAALKRLNNKLDDIQSNNEESHKLHNSLMSLYQKLQE</sequence>
<evidence type="ECO:0008006" key="4">
    <source>
        <dbReference type="Google" id="ProtNLM"/>
    </source>
</evidence>
<feature type="region of interest" description="Disordered" evidence="1">
    <location>
        <begin position="325"/>
        <end position="344"/>
    </location>
</feature>
<gene>
    <name evidence="2" type="ORF">DAPK24_019030</name>
</gene>
<evidence type="ECO:0000256" key="1">
    <source>
        <dbReference type="SAM" id="MobiDB-lite"/>
    </source>
</evidence>
<feature type="compositionally biased region" description="Basic residues" evidence="1">
    <location>
        <begin position="1"/>
        <end position="18"/>
    </location>
</feature>
<keyword evidence="3" id="KW-1185">Reference proteome</keyword>
<accession>A0AAV5R306</accession>
<feature type="compositionally biased region" description="Basic and acidic residues" evidence="1">
    <location>
        <begin position="114"/>
        <end position="126"/>
    </location>
</feature>
<evidence type="ECO:0000313" key="2">
    <source>
        <dbReference type="EMBL" id="GMM45328.1"/>
    </source>
</evidence>
<feature type="region of interest" description="Disordered" evidence="1">
    <location>
        <begin position="1"/>
        <end position="22"/>
    </location>
</feature>
<dbReference type="AlphaFoldDB" id="A0AAV5R306"/>
<feature type="compositionally biased region" description="Acidic residues" evidence="1">
    <location>
        <begin position="327"/>
        <end position="341"/>
    </location>
</feature>
<protein>
    <recommendedName>
        <fullName evidence="4">Kinetochore protein</fullName>
    </recommendedName>
</protein>
<dbReference type="InterPro" id="IPR025212">
    <property type="entry name" value="CAD_CENP-Q"/>
</dbReference>
<proteinExistence type="predicted"/>
<dbReference type="EMBL" id="BTGB01000002">
    <property type="protein sequence ID" value="GMM45328.1"/>
    <property type="molecule type" value="Genomic_DNA"/>
</dbReference>
<reference evidence="2 3" key="1">
    <citation type="journal article" date="2023" name="Elife">
        <title>Identification of key yeast species and microbe-microbe interactions impacting larval growth of Drosophila in the wild.</title>
        <authorList>
            <person name="Mure A."/>
            <person name="Sugiura Y."/>
            <person name="Maeda R."/>
            <person name="Honda K."/>
            <person name="Sakurai N."/>
            <person name="Takahashi Y."/>
            <person name="Watada M."/>
            <person name="Katoh T."/>
            <person name="Gotoh A."/>
            <person name="Gotoh Y."/>
            <person name="Taniguchi I."/>
            <person name="Nakamura K."/>
            <person name="Hayashi T."/>
            <person name="Katayama T."/>
            <person name="Uemura T."/>
            <person name="Hattori Y."/>
        </authorList>
    </citation>
    <scope>NUCLEOTIDE SEQUENCE [LARGE SCALE GENOMIC DNA]</scope>
    <source>
        <strain evidence="2 3">PK-24</strain>
    </source>
</reference>
<dbReference type="Proteomes" id="UP001378960">
    <property type="component" value="Unassembled WGS sequence"/>
</dbReference>
<name>A0AAV5R306_PICKL</name>
<feature type="compositionally biased region" description="Acidic residues" evidence="1">
    <location>
        <begin position="70"/>
        <end position="85"/>
    </location>
</feature>